<proteinExistence type="predicted"/>
<dbReference type="Proteomes" id="UP001219933">
    <property type="component" value="Chromosome 3"/>
</dbReference>
<dbReference type="InterPro" id="IPR027267">
    <property type="entry name" value="AH/BAR_dom_sf"/>
</dbReference>
<feature type="compositionally biased region" description="Basic and acidic residues" evidence="1">
    <location>
        <begin position="292"/>
        <end position="306"/>
    </location>
</feature>
<dbReference type="Gene3D" id="1.20.1270.60">
    <property type="entry name" value="Arfaptin homology (AH) domain/BAR domain"/>
    <property type="match status" value="1"/>
</dbReference>
<dbReference type="AlphaFoldDB" id="A0AAF0EV79"/>
<organism evidence="2 3">
    <name type="scientific">Malassezia cuniculi</name>
    <dbReference type="NCBI Taxonomy" id="948313"/>
    <lineage>
        <taxon>Eukaryota</taxon>
        <taxon>Fungi</taxon>
        <taxon>Dikarya</taxon>
        <taxon>Basidiomycota</taxon>
        <taxon>Ustilaginomycotina</taxon>
        <taxon>Malasseziomycetes</taxon>
        <taxon>Malasseziales</taxon>
        <taxon>Malasseziaceae</taxon>
        <taxon>Malassezia</taxon>
    </lineage>
</organism>
<dbReference type="GO" id="GO:0042144">
    <property type="term" value="P:vacuole fusion, non-autophagic"/>
    <property type="evidence" value="ECO:0007669"/>
    <property type="project" value="InterPro"/>
</dbReference>
<sequence length="364" mass="40281">MPHPVAGLAPSVLTSSGASDIVSYSAISRASTTRPQIYVRRADIGASLAAYERLLAAIKSYTTATLAMSQASSELAGALEECSHIKGAHSCGEELQAAGGLHYLKSNYDQVLCDTFWKEISIPLLSNLDSYKATVHERQMLHERAVAEKSRVLKDIERKNQREGKKRERDLSSYRTMLTELQAHVDELEELKLQHYHEVLEGEESTWQYISSKIAMLVRVQSEICDRIATKATVDPVLESMTSAIPDPFDSYGPQKRDGELFTILPPSSFASGAIVNEEFGANEQVVPEEQQDVHEPSSTETRRIFSESGDESDVPRSLATSKSYSSLFGKRPNRHRVPISDTTEEDDTEEIQAQEAPDSATAE</sequence>
<reference evidence="2" key="1">
    <citation type="submission" date="2023-03" db="EMBL/GenBank/DDBJ databases">
        <title>Mating type loci evolution in Malassezia.</title>
        <authorList>
            <person name="Coelho M.A."/>
        </authorList>
    </citation>
    <scope>NUCLEOTIDE SEQUENCE</scope>
    <source>
        <strain evidence="2">CBS 11721</strain>
    </source>
</reference>
<dbReference type="GO" id="GO:0005543">
    <property type="term" value="F:phospholipid binding"/>
    <property type="evidence" value="ECO:0007669"/>
    <property type="project" value="InterPro"/>
</dbReference>
<name>A0AAF0EV79_9BASI</name>
<accession>A0AAF0EV79</accession>
<evidence type="ECO:0000256" key="1">
    <source>
        <dbReference type="SAM" id="MobiDB-lite"/>
    </source>
</evidence>
<dbReference type="InterPro" id="IPR037470">
    <property type="entry name" value="IVY1"/>
</dbReference>
<feature type="compositionally biased region" description="Acidic residues" evidence="1">
    <location>
        <begin position="343"/>
        <end position="353"/>
    </location>
</feature>
<evidence type="ECO:0000313" key="2">
    <source>
        <dbReference type="EMBL" id="WFD35134.1"/>
    </source>
</evidence>
<gene>
    <name evidence="2" type="ORF">MCUN1_001983</name>
</gene>
<dbReference type="PANTHER" id="PTHR38407">
    <property type="entry name" value="PROTEIN IVY1"/>
    <property type="match status" value="1"/>
</dbReference>
<dbReference type="EMBL" id="CP119879">
    <property type="protein sequence ID" value="WFD35134.1"/>
    <property type="molecule type" value="Genomic_DNA"/>
</dbReference>
<evidence type="ECO:0000313" key="3">
    <source>
        <dbReference type="Proteomes" id="UP001219933"/>
    </source>
</evidence>
<dbReference type="PANTHER" id="PTHR38407:SF1">
    <property type="entry name" value="PROTEIN IVY1"/>
    <property type="match status" value="1"/>
</dbReference>
<evidence type="ECO:0008006" key="4">
    <source>
        <dbReference type="Google" id="ProtNLM"/>
    </source>
</evidence>
<feature type="region of interest" description="Disordered" evidence="1">
    <location>
        <begin position="287"/>
        <end position="364"/>
    </location>
</feature>
<protein>
    <recommendedName>
        <fullName evidence="4">Protein IVY1</fullName>
    </recommendedName>
</protein>
<keyword evidence="3" id="KW-1185">Reference proteome</keyword>
<dbReference type="GO" id="GO:0000329">
    <property type="term" value="C:fungal-type vacuole membrane"/>
    <property type="evidence" value="ECO:0007669"/>
    <property type="project" value="InterPro"/>
</dbReference>